<accession>A0ABP0U8I7</accession>
<feature type="compositionally biased region" description="Basic and acidic residues" evidence="6">
    <location>
        <begin position="733"/>
        <end position="747"/>
    </location>
</feature>
<dbReference type="PANTHER" id="PTHR13587">
    <property type="entry name" value="INTEGRATOR COMPLEX SUBUNIT 3"/>
    <property type="match status" value="1"/>
</dbReference>
<dbReference type="Pfam" id="PF24566">
    <property type="entry name" value="HEAT_Ints3_C"/>
    <property type="match status" value="1"/>
</dbReference>
<feature type="compositionally biased region" description="Polar residues" evidence="6">
    <location>
        <begin position="1153"/>
        <end position="1164"/>
    </location>
</feature>
<evidence type="ECO:0000313" key="9">
    <source>
        <dbReference type="EMBL" id="CAK9215493.1"/>
    </source>
</evidence>
<comment type="similarity">
    <text evidence="3">Belongs to the Integrator subunit 3 family.</text>
</comment>
<evidence type="ECO:0000259" key="8">
    <source>
        <dbReference type="Pfam" id="PF24566"/>
    </source>
</evidence>
<dbReference type="InterPro" id="IPR045334">
    <property type="entry name" value="INTS3"/>
</dbReference>
<evidence type="ECO:0000256" key="4">
    <source>
        <dbReference type="ARBA" id="ARBA00022490"/>
    </source>
</evidence>
<keyword evidence="4" id="KW-0963">Cytoplasm</keyword>
<feature type="region of interest" description="Disordered" evidence="6">
    <location>
        <begin position="730"/>
        <end position="754"/>
    </location>
</feature>
<name>A0ABP0U8I7_9BRYO</name>
<evidence type="ECO:0000256" key="5">
    <source>
        <dbReference type="ARBA" id="ARBA00023242"/>
    </source>
</evidence>
<evidence type="ECO:0000313" key="10">
    <source>
        <dbReference type="Proteomes" id="UP001497512"/>
    </source>
</evidence>
<feature type="domain" description="Ints3-like C-terminal" evidence="8">
    <location>
        <begin position="881"/>
        <end position="1071"/>
    </location>
</feature>
<comment type="subcellular location">
    <subcellularLocation>
        <location evidence="2">Cytoplasm</location>
    </subcellularLocation>
    <subcellularLocation>
        <location evidence="1">Nucleus</location>
    </subcellularLocation>
</comment>
<dbReference type="PANTHER" id="PTHR13587:SF7">
    <property type="entry name" value="INTEGRATOR COMPLEX SUBUNIT 3"/>
    <property type="match status" value="1"/>
</dbReference>
<dbReference type="InterPro" id="IPR056518">
    <property type="entry name" value="HEAT_Ints3_C"/>
</dbReference>
<dbReference type="EMBL" id="OZ019894">
    <property type="protein sequence ID" value="CAK9215493.1"/>
    <property type="molecule type" value="Genomic_DNA"/>
</dbReference>
<evidence type="ECO:0000256" key="2">
    <source>
        <dbReference type="ARBA" id="ARBA00004496"/>
    </source>
</evidence>
<dbReference type="Pfam" id="PF10189">
    <property type="entry name" value="Ints3_N"/>
    <property type="match status" value="1"/>
</dbReference>
<gene>
    <name evidence="9" type="ORF">CSSPTR1EN2_LOCUS12759</name>
</gene>
<dbReference type="Proteomes" id="UP001497512">
    <property type="component" value="Chromosome 2"/>
</dbReference>
<evidence type="ECO:0000259" key="7">
    <source>
        <dbReference type="Pfam" id="PF10189"/>
    </source>
</evidence>
<dbReference type="InterPro" id="IPR019333">
    <property type="entry name" value="INTS3_N"/>
</dbReference>
<keyword evidence="10" id="KW-1185">Reference proteome</keyword>
<keyword evidence="5" id="KW-0539">Nucleus</keyword>
<protein>
    <recommendedName>
        <fullName evidence="11">Integrator complex subunit 3</fullName>
    </recommendedName>
</protein>
<evidence type="ECO:0000256" key="1">
    <source>
        <dbReference type="ARBA" id="ARBA00004123"/>
    </source>
</evidence>
<evidence type="ECO:0008006" key="11">
    <source>
        <dbReference type="Google" id="ProtNLM"/>
    </source>
</evidence>
<sequence length="1164" mass="128634">MAMSKLMHRSAYETIEELERELQQSYTSFRTVLTSSYHLSHSPATTPQHLQAILYAILTSPNPSSSSSYLTRLTAVTASTSDGYAPFVALLVRLVNEFYPKLLEWPRSQVLWLLRQLIELDAVDVEPLCLSLLRQVSGGDLSSGNVWLAEQLLDILQTNVLWLDEKPSLFTMALYTYLRLLPDHTMATSKVEGLTELRQKETTFCVRLLREKFHDCILIGRDLIRLLQDVSLIPEFECIWQDLLSNPAAFRDPGFGDIAQLYVVRTPIRYLTSRITPDMETQIRFMLTNVRMGSQRRNQTWFAQRYLSTPESETLVCDLIRFICCVHHPTNQILQSDIVPRWAIVGWLLKCCKSNHVEANAKLALFYDWLFFMSKVDNIMNIEPAILLMVHSIPKYVNMTHSLLEFLFLLIDHYDPVHRDLIQKGVTSSIDILVGKGVVRSLEPLSACNLVASWLREKLHVYFPLYCKPDMSEEAGKHAKPELLQPDGAPGMKTLASGGYVPGLMSAPASGSALAHTLETSGHSLEESRLLNSGAETVSRKRRRPGATERLVKEMEANFDELAVAVAQSEEVSLGVLERLLTSFLSIYDQMNSEKLAKVEKTASVLDSGLDMLSPSTNHSQEVFSSSSLGVYKFASQVVNILKKGGYQMFSPLANLPSEKLKLEENMSLTSTCLRLYVRNSHPQLCQLLVAWHREGLAVGPRLLCYVSRLAEEVATSSCSSLGLKGITGSLEAEPRDGTTRGSELDKTATGGPPVVLDFDEEGEVLESSIEPPFEGIHENGGGRSAFGWPKTGHQSNLPKHVGNSVLKLQSRDFVSRTAVANAFKAYENFLKQTCSGSSTAFPPHSSGDTNDTPNHKLMEVIEEGGGAVTTLGKSNNSGLEADSLDAGLVTHLETCLVWNTQRLLQVLPSVFRYLPHLATGKEYIVQLLVTTVDPVELSNFEFWLTLGELAVMGNQSDALTRLTKASLSWEFMEQQYFWRLMVAELQAGSASTVLQVVKICLGVVNPLVNLDALSGLISLLRSQAPTGPLLNTVLSLSPKFGRFVAVVLAGWMASHYSLLLSCLRQLGLSGELKDSHNKKGEAFSDTKSGLQRSEKISSSTLVALLDAFEDSENGRSNTDEKPANSRCVGEVRHALLKLAGLGGYDEPVGMAQNHSETAVGENS</sequence>
<feature type="domain" description="Integrator complex subunit 3 N-terminal" evidence="7">
    <location>
        <begin position="50"/>
        <end position="459"/>
    </location>
</feature>
<proteinExistence type="inferred from homology"/>
<evidence type="ECO:0000256" key="3">
    <source>
        <dbReference type="ARBA" id="ARBA00006130"/>
    </source>
</evidence>
<reference evidence="9" key="1">
    <citation type="submission" date="2024-02" db="EMBL/GenBank/DDBJ databases">
        <authorList>
            <consortium name="ELIXIR-Norway"/>
            <consortium name="Elixir Norway"/>
        </authorList>
    </citation>
    <scope>NUCLEOTIDE SEQUENCE</scope>
</reference>
<feature type="region of interest" description="Disordered" evidence="6">
    <location>
        <begin position="1144"/>
        <end position="1164"/>
    </location>
</feature>
<evidence type="ECO:0000256" key="6">
    <source>
        <dbReference type="SAM" id="MobiDB-lite"/>
    </source>
</evidence>
<organism evidence="9 10">
    <name type="scientific">Sphagnum troendelagicum</name>
    <dbReference type="NCBI Taxonomy" id="128251"/>
    <lineage>
        <taxon>Eukaryota</taxon>
        <taxon>Viridiplantae</taxon>
        <taxon>Streptophyta</taxon>
        <taxon>Embryophyta</taxon>
        <taxon>Bryophyta</taxon>
        <taxon>Sphagnophytina</taxon>
        <taxon>Sphagnopsida</taxon>
        <taxon>Sphagnales</taxon>
        <taxon>Sphagnaceae</taxon>
        <taxon>Sphagnum</taxon>
    </lineage>
</organism>